<evidence type="ECO:0000256" key="6">
    <source>
        <dbReference type="ARBA" id="ARBA00038076"/>
    </source>
</evidence>
<dbReference type="GO" id="GO:0022857">
    <property type="term" value="F:transmembrane transporter activity"/>
    <property type="evidence" value="ECO:0007669"/>
    <property type="project" value="TreeGrafter"/>
</dbReference>
<sequence length="449" mass="48633">MICLINFFVHLSREFYRLFCFCALFQVIWGKDFSMSVNMSYRENVKLALQSIVSNKLRTFLTALIIAIGIMALIGVLTSIDAIQSSLTNSFSSMGSNSFNIRNRGVNVQIGSGGSRAKVFPSITYRQALAFKENFDFDALVSLNVNVTWGATVKYLTEKTNPNIGVLGTDENYLQTSGYKLAEGRNFIAQDVENSNSVVIIGQEVKSKLFKNNKSPIGEYITVGGDRFTVVGVLESKGSSAGFGADKACFVPISRGRAMMSSSNPSFVITVMTTDPFKMDGAEGEAIATFRKVRALNAKQTNDFEIVKSDAVAQILMQNLTYVTLGAIVIAFITLLGASIGLMNIMLVSVTERTREIGVRKAIGATPSVIRKQFLMEAIVICVIGGLAGIVLGIAIGNLLAIALGADFIIPWRWMLLGLSVCIGVGAASGFYPAKKASRLDPVEALRYE</sequence>
<feature type="transmembrane region" description="Helical" evidence="7">
    <location>
        <begin position="15"/>
        <end position="39"/>
    </location>
</feature>
<comment type="similarity">
    <text evidence="6">Belongs to the ABC-4 integral membrane protein family.</text>
</comment>
<keyword evidence="3 7" id="KW-0812">Transmembrane</keyword>
<dbReference type="InterPro" id="IPR003838">
    <property type="entry name" value="ABC3_permease_C"/>
</dbReference>
<keyword evidence="2" id="KW-1003">Cell membrane</keyword>
<feature type="transmembrane region" description="Helical" evidence="7">
    <location>
        <begin position="378"/>
        <end position="406"/>
    </location>
</feature>
<evidence type="ECO:0000313" key="10">
    <source>
        <dbReference type="EMBL" id="SFS69525.1"/>
    </source>
</evidence>
<feature type="transmembrane region" description="Helical" evidence="7">
    <location>
        <begin position="60"/>
        <end position="80"/>
    </location>
</feature>
<evidence type="ECO:0000256" key="7">
    <source>
        <dbReference type="SAM" id="Phobius"/>
    </source>
</evidence>
<dbReference type="Pfam" id="PF12704">
    <property type="entry name" value="MacB_PCD"/>
    <property type="match status" value="1"/>
</dbReference>
<name>A0A1I6RXR9_9SPHI</name>
<accession>A0A1I6RXR9</accession>
<reference evidence="10 11" key="1">
    <citation type="submission" date="2016-10" db="EMBL/GenBank/DDBJ databases">
        <authorList>
            <person name="de Groot N.N."/>
        </authorList>
    </citation>
    <scope>NUCLEOTIDE SEQUENCE [LARGE SCALE GENOMIC DNA]</scope>
    <source>
        <strain evidence="10 11">DSM 22789</strain>
    </source>
</reference>
<evidence type="ECO:0000256" key="4">
    <source>
        <dbReference type="ARBA" id="ARBA00022989"/>
    </source>
</evidence>
<evidence type="ECO:0000256" key="5">
    <source>
        <dbReference type="ARBA" id="ARBA00023136"/>
    </source>
</evidence>
<dbReference type="STRING" id="683125.SAMN05660206_10416"/>
<feature type="transmembrane region" description="Helical" evidence="7">
    <location>
        <begin position="322"/>
        <end position="347"/>
    </location>
</feature>
<evidence type="ECO:0000256" key="3">
    <source>
        <dbReference type="ARBA" id="ARBA00022692"/>
    </source>
</evidence>
<dbReference type="PANTHER" id="PTHR30572">
    <property type="entry name" value="MEMBRANE COMPONENT OF TRANSPORTER-RELATED"/>
    <property type="match status" value="1"/>
</dbReference>
<dbReference type="InterPro" id="IPR025857">
    <property type="entry name" value="MacB_PCD"/>
</dbReference>
<evidence type="ECO:0000259" key="8">
    <source>
        <dbReference type="Pfam" id="PF02687"/>
    </source>
</evidence>
<dbReference type="AlphaFoldDB" id="A0A1I6RXR9"/>
<evidence type="ECO:0000256" key="2">
    <source>
        <dbReference type="ARBA" id="ARBA00022475"/>
    </source>
</evidence>
<feature type="domain" description="MacB-like periplasmic core" evidence="9">
    <location>
        <begin position="59"/>
        <end position="285"/>
    </location>
</feature>
<evidence type="ECO:0000259" key="9">
    <source>
        <dbReference type="Pfam" id="PF12704"/>
    </source>
</evidence>
<keyword evidence="11" id="KW-1185">Reference proteome</keyword>
<dbReference type="InterPro" id="IPR050250">
    <property type="entry name" value="Macrolide_Exporter_MacB"/>
</dbReference>
<feature type="domain" description="ABC3 transporter permease C-terminal" evidence="8">
    <location>
        <begin position="328"/>
        <end position="442"/>
    </location>
</feature>
<dbReference type="EMBL" id="FOZZ01000004">
    <property type="protein sequence ID" value="SFS69525.1"/>
    <property type="molecule type" value="Genomic_DNA"/>
</dbReference>
<feature type="transmembrane region" description="Helical" evidence="7">
    <location>
        <begin position="412"/>
        <end position="432"/>
    </location>
</feature>
<proteinExistence type="inferred from homology"/>
<keyword evidence="4 7" id="KW-1133">Transmembrane helix</keyword>
<dbReference type="GO" id="GO:0005886">
    <property type="term" value="C:plasma membrane"/>
    <property type="evidence" value="ECO:0007669"/>
    <property type="project" value="UniProtKB-SubCell"/>
</dbReference>
<protein>
    <submittedName>
        <fullName evidence="10">Putative ABC transport system permease protein</fullName>
    </submittedName>
</protein>
<evidence type="ECO:0000256" key="1">
    <source>
        <dbReference type="ARBA" id="ARBA00004651"/>
    </source>
</evidence>
<dbReference type="PANTHER" id="PTHR30572:SF4">
    <property type="entry name" value="ABC TRANSPORTER PERMEASE YTRF"/>
    <property type="match status" value="1"/>
</dbReference>
<keyword evidence="5 7" id="KW-0472">Membrane</keyword>
<evidence type="ECO:0000313" key="11">
    <source>
        <dbReference type="Proteomes" id="UP000198785"/>
    </source>
</evidence>
<organism evidence="10 11">
    <name type="scientific">Sphingobacterium wenxiniae</name>
    <dbReference type="NCBI Taxonomy" id="683125"/>
    <lineage>
        <taxon>Bacteria</taxon>
        <taxon>Pseudomonadati</taxon>
        <taxon>Bacteroidota</taxon>
        <taxon>Sphingobacteriia</taxon>
        <taxon>Sphingobacteriales</taxon>
        <taxon>Sphingobacteriaceae</taxon>
        <taxon>Sphingobacterium</taxon>
    </lineage>
</organism>
<gene>
    <name evidence="10" type="ORF">SAMN05660206_10416</name>
</gene>
<dbReference type="Pfam" id="PF02687">
    <property type="entry name" value="FtsX"/>
    <property type="match status" value="1"/>
</dbReference>
<comment type="subcellular location">
    <subcellularLocation>
        <location evidence="1">Cell membrane</location>
        <topology evidence="1">Multi-pass membrane protein</topology>
    </subcellularLocation>
</comment>
<dbReference type="Proteomes" id="UP000198785">
    <property type="component" value="Unassembled WGS sequence"/>
</dbReference>